<dbReference type="PANTHER" id="PTHR30443">
    <property type="entry name" value="INNER MEMBRANE PROTEIN"/>
    <property type="match status" value="1"/>
</dbReference>
<dbReference type="InterPro" id="IPR000917">
    <property type="entry name" value="Sulfatase_N"/>
</dbReference>
<feature type="transmembrane region" description="Helical" evidence="7">
    <location>
        <begin position="165"/>
        <end position="183"/>
    </location>
</feature>
<evidence type="ECO:0000256" key="5">
    <source>
        <dbReference type="ARBA" id="ARBA00022989"/>
    </source>
</evidence>
<dbReference type="STRING" id="702745.SAMN05421818_10930"/>
<gene>
    <name evidence="9" type="ORF">SAMN05421818_10930</name>
</gene>
<evidence type="ECO:0000313" key="9">
    <source>
        <dbReference type="EMBL" id="SDH64228.1"/>
    </source>
</evidence>
<dbReference type="Proteomes" id="UP000243588">
    <property type="component" value="Unassembled WGS sequence"/>
</dbReference>
<evidence type="ECO:0000313" key="10">
    <source>
        <dbReference type="Proteomes" id="UP000243588"/>
    </source>
</evidence>
<evidence type="ECO:0000256" key="7">
    <source>
        <dbReference type="SAM" id="Phobius"/>
    </source>
</evidence>
<feature type="transmembrane region" description="Helical" evidence="7">
    <location>
        <begin position="121"/>
        <end position="145"/>
    </location>
</feature>
<dbReference type="GO" id="GO:0016776">
    <property type="term" value="F:phosphotransferase activity, phosphate group as acceptor"/>
    <property type="evidence" value="ECO:0007669"/>
    <property type="project" value="TreeGrafter"/>
</dbReference>
<dbReference type="InterPro" id="IPR017850">
    <property type="entry name" value="Alkaline_phosphatase_core_sf"/>
</dbReference>
<keyword evidence="10" id="KW-1185">Reference proteome</keyword>
<evidence type="ECO:0000256" key="1">
    <source>
        <dbReference type="ARBA" id="ARBA00004651"/>
    </source>
</evidence>
<sequence>MNHSNLYSMENGVAKKSLLIRLINNPIILFWFYIAVNMAPTIFFAFTQPVNIIGKLVIIIFPLGLYMLIFSVVKNTGFLQILFFPLLFLHAFQIVLFYLFGEDVIAADMFLNVATTNTSEINELLGSLIPSIILVCVLYIPPTIFAILQWKRKNFLDVKFRKRKVLPALVLLLTSLVLSFASANNNTNTFAFNQDVYPINAIHNLGFAVNKWDKVKRYPLTSADFSYKAVKDTTVTPNRQIYVLIVGETSRADNWSLYGYNRETNPNLSKQENLVVFNDALTQSNTTHKSVSIILSDAEAENYNLIYQRKGIIHAFKEAGFTTICLSNQAENSSFIEYFTKEADIYQTIRKTHSGTGMTENHYDEELIALMENKIAENDGDLFILLHTYGSHFNYMERYPESFQKFMPDAVAGVSKSEKEHLVNAYDNSILYTDHFLSGTIDALKRTNSSVVMLYTSDHGEDLFDDERGRFLHASPSPTYYQLRIPIIMWFSDLYKQEFPEKVKMANVNKEKPISTNAVFHTMIDASTIHTPYLEEDLSLVNPDFAIRDRMYLNDHDIAIPYLKMNLKKQDFNMLKKNNIKK</sequence>
<comment type="subcellular location">
    <subcellularLocation>
        <location evidence="1">Cell membrane</location>
        <topology evidence="1">Multi-pass membrane protein</topology>
    </subcellularLocation>
</comment>
<name>A0A1G8E2W0_9FLAO</name>
<dbReference type="InterPro" id="IPR040423">
    <property type="entry name" value="PEA_transferase"/>
</dbReference>
<reference evidence="10" key="1">
    <citation type="submission" date="2016-10" db="EMBL/GenBank/DDBJ databases">
        <authorList>
            <person name="Varghese N."/>
            <person name="Submissions S."/>
        </authorList>
    </citation>
    <scope>NUCLEOTIDE SEQUENCE [LARGE SCALE GENOMIC DNA]</scope>
    <source>
        <strain evidence="10">DSM 23313</strain>
    </source>
</reference>
<proteinExistence type="predicted"/>
<keyword evidence="4 7" id="KW-0812">Transmembrane</keyword>
<dbReference type="SUPFAM" id="SSF53649">
    <property type="entry name" value="Alkaline phosphatase-like"/>
    <property type="match status" value="1"/>
</dbReference>
<feature type="domain" description="Sulfatase N-terminal" evidence="8">
    <location>
        <begin position="241"/>
        <end position="526"/>
    </location>
</feature>
<keyword evidence="3 9" id="KW-0808">Transferase</keyword>
<evidence type="ECO:0000256" key="4">
    <source>
        <dbReference type="ARBA" id="ARBA00022692"/>
    </source>
</evidence>
<accession>A0A1G8E2W0</accession>
<evidence type="ECO:0000259" key="8">
    <source>
        <dbReference type="Pfam" id="PF00884"/>
    </source>
</evidence>
<dbReference type="EMBL" id="FNDQ01000009">
    <property type="protein sequence ID" value="SDH64228.1"/>
    <property type="molecule type" value="Genomic_DNA"/>
</dbReference>
<dbReference type="GO" id="GO:0009244">
    <property type="term" value="P:lipopolysaccharide core region biosynthetic process"/>
    <property type="evidence" value="ECO:0007669"/>
    <property type="project" value="TreeGrafter"/>
</dbReference>
<feature type="transmembrane region" description="Helical" evidence="7">
    <location>
        <begin position="81"/>
        <end position="101"/>
    </location>
</feature>
<dbReference type="AlphaFoldDB" id="A0A1G8E2W0"/>
<dbReference type="GO" id="GO:0005886">
    <property type="term" value="C:plasma membrane"/>
    <property type="evidence" value="ECO:0007669"/>
    <property type="project" value="UniProtKB-SubCell"/>
</dbReference>
<keyword evidence="2" id="KW-1003">Cell membrane</keyword>
<protein>
    <submittedName>
        <fullName evidence="9">Phosphoethanolamine transferase for glucans (OPG), alkaline phosphatase superfamily</fullName>
    </submittedName>
</protein>
<feature type="transmembrane region" description="Helical" evidence="7">
    <location>
        <begin position="27"/>
        <end position="46"/>
    </location>
</feature>
<dbReference type="Gene3D" id="3.40.720.10">
    <property type="entry name" value="Alkaline Phosphatase, subunit A"/>
    <property type="match status" value="1"/>
</dbReference>
<evidence type="ECO:0000256" key="6">
    <source>
        <dbReference type="ARBA" id="ARBA00023136"/>
    </source>
</evidence>
<organism evidence="9 10">
    <name type="scientific">Myroides phaeus</name>
    <dbReference type="NCBI Taxonomy" id="702745"/>
    <lineage>
        <taxon>Bacteria</taxon>
        <taxon>Pseudomonadati</taxon>
        <taxon>Bacteroidota</taxon>
        <taxon>Flavobacteriia</taxon>
        <taxon>Flavobacteriales</taxon>
        <taxon>Flavobacteriaceae</taxon>
        <taxon>Myroides</taxon>
    </lineage>
</organism>
<keyword evidence="5 7" id="KW-1133">Transmembrane helix</keyword>
<dbReference type="PANTHER" id="PTHR30443:SF0">
    <property type="entry name" value="PHOSPHOETHANOLAMINE TRANSFERASE EPTA"/>
    <property type="match status" value="1"/>
</dbReference>
<evidence type="ECO:0000256" key="3">
    <source>
        <dbReference type="ARBA" id="ARBA00022679"/>
    </source>
</evidence>
<dbReference type="InterPro" id="IPR058130">
    <property type="entry name" value="PEA_transf_C"/>
</dbReference>
<dbReference type="Pfam" id="PF00884">
    <property type="entry name" value="Sulfatase"/>
    <property type="match status" value="1"/>
</dbReference>
<feature type="transmembrane region" description="Helical" evidence="7">
    <location>
        <begin position="52"/>
        <end position="69"/>
    </location>
</feature>
<dbReference type="CDD" id="cd16017">
    <property type="entry name" value="LptA"/>
    <property type="match status" value="1"/>
</dbReference>
<evidence type="ECO:0000256" key="2">
    <source>
        <dbReference type="ARBA" id="ARBA00022475"/>
    </source>
</evidence>
<keyword evidence="6 7" id="KW-0472">Membrane</keyword>